<reference evidence="1" key="1">
    <citation type="submission" date="2019-07" db="EMBL/GenBank/DDBJ databases">
        <title>Transferable Resistance Gene optrA in Enterococcus faecalis from Swine in Brazil.</title>
        <authorList>
            <person name="Almeida L.M."/>
            <person name="Lebreton F."/>
            <person name="Gaca A."/>
            <person name="Bispo P.M."/>
            <person name="Saavedra J."/>
            <person name="Filsner P."/>
            <person name="Moreno A.M."/>
            <person name="Mamizuka E.M."/>
            <person name="Gilmore M.S."/>
        </authorList>
    </citation>
    <scope>NUCLEOTIDE SEQUENCE</scope>
    <source>
        <strain evidence="1">L15</strain>
    </source>
</reference>
<dbReference type="AlphaFoldDB" id="A0A5Q0EV71"/>
<accession>A0A5Q0EV71</accession>
<gene>
    <name evidence="1" type="ORF">CGZ46_09510</name>
</gene>
<protein>
    <submittedName>
        <fullName evidence="1">Uncharacterized protein</fullName>
    </submittedName>
</protein>
<dbReference type="EMBL" id="CP042213">
    <property type="protein sequence ID" value="QFY92927.1"/>
    <property type="molecule type" value="Genomic_DNA"/>
</dbReference>
<organism evidence="1">
    <name type="scientific">Enterococcus faecalis</name>
    <name type="common">Streptococcus faecalis</name>
    <dbReference type="NCBI Taxonomy" id="1351"/>
    <lineage>
        <taxon>Bacteria</taxon>
        <taxon>Bacillati</taxon>
        <taxon>Bacillota</taxon>
        <taxon>Bacilli</taxon>
        <taxon>Lactobacillales</taxon>
        <taxon>Enterococcaceae</taxon>
        <taxon>Enterococcus</taxon>
    </lineage>
</organism>
<sequence>MSTVFLRKKSFFFFYERAIDKLSSIRYSISCARDLYDFLKGTLTITRRSVAFENELYGVHFVAILELV</sequence>
<evidence type="ECO:0000313" key="1">
    <source>
        <dbReference type="EMBL" id="QFY92927.1"/>
    </source>
</evidence>
<proteinExistence type="predicted"/>
<name>A0A5Q0EV71_ENTFL</name>